<keyword evidence="2" id="KW-1185">Reference proteome</keyword>
<name>A0ABR3DF23_NEUIN</name>
<organism evidence="1 2">
    <name type="scientific">Neurospora intermedia</name>
    <dbReference type="NCBI Taxonomy" id="5142"/>
    <lineage>
        <taxon>Eukaryota</taxon>
        <taxon>Fungi</taxon>
        <taxon>Dikarya</taxon>
        <taxon>Ascomycota</taxon>
        <taxon>Pezizomycotina</taxon>
        <taxon>Sordariomycetes</taxon>
        <taxon>Sordariomycetidae</taxon>
        <taxon>Sordariales</taxon>
        <taxon>Sordariaceae</taxon>
        <taxon>Neurospora</taxon>
    </lineage>
</organism>
<reference evidence="1 2" key="1">
    <citation type="submission" date="2023-09" db="EMBL/GenBank/DDBJ databases">
        <title>Multi-omics analysis of a traditional fermented food reveals byproduct-associated fungal strains for waste-to-food upcycling.</title>
        <authorList>
            <consortium name="Lawrence Berkeley National Laboratory"/>
            <person name="Rekdal V.M."/>
            <person name="Villalobos-Escobedo J.M."/>
            <person name="Rodriguez-Valeron N."/>
            <person name="Garcia M.O."/>
            <person name="Vasquez D.P."/>
            <person name="Damayanti I."/>
            <person name="Sorensen P.M."/>
            <person name="Baidoo E.E."/>
            <person name="De Carvalho A.C."/>
            <person name="Riley R."/>
            <person name="Lipzen A."/>
            <person name="He G."/>
            <person name="Yan M."/>
            <person name="Haridas S."/>
            <person name="Daum C."/>
            <person name="Yoshinaga Y."/>
            <person name="Ng V."/>
            <person name="Grigoriev I.V."/>
            <person name="Munk R."/>
            <person name="Nuraida L."/>
            <person name="Wijaya C.H."/>
            <person name="Morales P.-C."/>
            <person name="Keasling J.D."/>
        </authorList>
    </citation>
    <scope>NUCLEOTIDE SEQUENCE [LARGE SCALE GENOMIC DNA]</scope>
    <source>
        <strain evidence="1 2">FGSC 2613</strain>
    </source>
</reference>
<dbReference type="EMBL" id="JAVLET010000004">
    <property type="protein sequence ID" value="KAL0470478.1"/>
    <property type="molecule type" value="Genomic_DNA"/>
</dbReference>
<evidence type="ECO:0000313" key="2">
    <source>
        <dbReference type="Proteomes" id="UP001451303"/>
    </source>
</evidence>
<dbReference type="Proteomes" id="UP001451303">
    <property type="component" value="Unassembled WGS sequence"/>
</dbReference>
<proteinExistence type="predicted"/>
<evidence type="ECO:0000313" key="1">
    <source>
        <dbReference type="EMBL" id="KAL0470478.1"/>
    </source>
</evidence>
<protein>
    <submittedName>
        <fullName evidence="1">Uncharacterized protein</fullName>
    </submittedName>
</protein>
<accession>A0ABR3DF23</accession>
<comment type="caution">
    <text evidence="1">The sequence shown here is derived from an EMBL/GenBank/DDBJ whole genome shotgun (WGS) entry which is preliminary data.</text>
</comment>
<sequence>MTVRRRAWPVYDGKWNHGCAAFQGACLPLFLPSWSLVAQASDQQHLVLGDVAKPASRTIPCPCKVHPSPTLGPRPCQSATPCKNPAKPCHLPSRDLASQRGWMKRLEGLRVQEASVGVMSTSGSLQDMETSELSDCRIHRLGLGSSSGVEQVTDKDGSSSASISTAYPVFGRHAIPHFFLSLNSLD</sequence>
<gene>
    <name evidence="1" type="ORF">QR685DRAFT_597112</name>
</gene>